<dbReference type="EMBL" id="SFCI01000107">
    <property type="protein sequence ID" value="TFY82453.1"/>
    <property type="molecule type" value="Genomic_DNA"/>
</dbReference>
<reference evidence="11 12" key="1">
    <citation type="submission" date="2019-02" db="EMBL/GenBank/DDBJ databases">
        <title>Genome sequencing of the rare red list fungi Hericium alpestre (H. flagellum).</title>
        <authorList>
            <person name="Buettner E."/>
            <person name="Kellner H."/>
        </authorList>
    </citation>
    <scope>NUCLEOTIDE SEQUENCE [LARGE SCALE GENOMIC DNA]</scope>
    <source>
        <strain evidence="11 12">DSM 108284</strain>
    </source>
</reference>
<feature type="region of interest" description="Disordered" evidence="9">
    <location>
        <begin position="266"/>
        <end position="286"/>
    </location>
</feature>
<organism evidence="11 12">
    <name type="scientific">Hericium alpestre</name>
    <dbReference type="NCBI Taxonomy" id="135208"/>
    <lineage>
        <taxon>Eukaryota</taxon>
        <taxon>Fungi</taxon>
        <taxon>Dikarya</taxon>
        <taxon>Basidiomycota</taxon>
        <taxon>Agaricomycotina</taxon>
        <taxon>Agaricomycetes</taxon>
        <taxon>Russulales</taxon>
        <taxon>Hericiaceae</taxon>
        <taxon>Hericium</taxon>
    </lineage>
</organism>
<keyword evidence="12" id="KW-1185">Reference proteome</keyword>
<protein>
    <recommendedName>
        <fullName evidence="10">GH18 domain-containing protein</fullName>
    </recommendedName>
</protein>
<evidence type="ECO:0000256" key="3">
    <source>
        <dbReference type="ARBA" id="ARBA00023024"/>
    </source>
</evidence>
<keyword evidence="6" id="KW-0624">Polysaccharide degradation</keyword>
<dbReference type="AlphaFoldDB" id="A0A4Z0A821"/>
<evidence type="ECO:0000256" key="4">
    <source>
        <dbReference type="ARBA" id="ARBA00023277"/>
    </source>
</evidence>
<sequence length="379" mass="40423">MWEARIWWPQAGTPAGMLRTYRLPTETAPDVHTLSLADSDVELLPQFVAAAHKHDVKALVSVGGWTGGLYYSANVADAANRTAFVKTITGLATNFSLDGIDFDWEYPNNIGIGCNAVNPNDVDNFLTFLKELRADLVGSKLFLTAATSVFPWADASGNPATNLTGFSSVLDYIAIMNYDVWGPWSPTVGPNAPLNDSCASASQQAGSAVAGVQAWHAAGIPLNQIVLGVPGYGHSFRVAQKDALPHGVNGPLATFPAFNASIQPLGDSWDDPNPGPDPCGNPQGPEGDFDYWGLIDGGFLEENGKVAKGISNMYDACSQTPNVYNHTSEVYVSYDNSQSFAAKGHFIKSTGLRGFAMWETGSDYKDTLINSIRSAAGFS</sequence>
<dbReference type="GO" id="GO:0005576">
    <property type="term" value="C:extracellular region"/>
    <property type="evidence" value="ECO:0007669"/>
    <property type="project" value="TreeGrafter"/>
</dbReference>
<dbReference type="OrthoDB" id="73875at2759"/>
<accession>A0A4Z0A821</accession>
<dbReference type="PROSITE" id="PS01095">
    <property type="entry name" value="GH18_1"/>
    <property type="match status" value="1"/>
</dbReference>
<keyword evidence="5 7" id="KW-0326">Glycosidase</keyword>
<name>A0A4Z0A821_9AGAM</name>
<evidence type="ECO:0000256" key="2">
    <source>
        <dbReference type="ARBA" id="ARBA00022801"/>
    </source>
</evidence>
<evidence type="ECO:0000256" key="9">
    <source>
        <dbReference type="SAM" id="MobiDB-lite"/>
    </source>
</evidence>
<keyword evidence="3" id="KW-0146">Chitin degradation</keyword>
<evidence type="ECO:0000256" key="8">
    <source>
        <dbReference type="RuleBase" id="RU004453"/>
    </source>
</evidence>
<dbReference type="Pfam" id="PF00704">
    <property type="entry name" value="Glyco_hydro_18"/>
    <property type="match status" value="1"/>
</dbReference>
<dbReference type="InterPro" id="IPR001579">
    <property type="entry name" value="Glyco_hydro_18_chit_AS"/>
</dbReference>
<dbReference type="PANTHER" id="PTHR11177:SF392">
    <property type="entry name" value="HAP41P"/>
    <property type="match status" value="1"/>
</dbReference>
<feature type="domain" description="GH18" evidence="10">
    <location>
        <begin position="1"/>
        <end position="379"/>
    </location>
</feature>
<evidence type="ECO:0000256" key="7">
    <source>
        <dbReference type="RuleBase" id="RU000489"/>
    </source>
</evidence>
<comment type="catalytic activity">
    <reaction evidence="1">
        <text>Random endo-hydrolysis of N-acetyl-beta-D-glucosaminide (1-&gt;4)-beta-linkages in chitin and chitodextrins.</text>
        <dbReference type="EC" id="3.2.1.14"/>
    </reaction>
</comment>
<dbReference type="PROSITE" id="PS51910">
    <property type="entry name" value="GH18_2"/>
    <property type="match status" value="1"/>
</dbReference>
<gene>
    <name evidence="11" type="ORF">EWM64_g1555</name>
</gene>
<evidence type="ECO:0000313" key="11">
    <source>
        <dbReference type="EMBL" id="TFY82453.1"/>
    </source>
</evidence>
<dbReference type="STRING" id="135208.A0A4Z0A821"/>
<evidence type="ECO:0000256" key="6">
    <source>
        <dbReference type="ARBA" id="ARBA00023326"/>
    </source>
</evidence>
<evidence type="ECO:0000256" key="5">
    <source>
        <dbReference type="ARBA" id="ARBA00023295"/>
    </source>
</evidence>
<dbReference type="Proteomes" id="UP000298061">
    <property type="component" value="Unassembled WGS sequence"/>
</dbReference>
<proteinExistence type="inferred from homology"/>
<dbReference type="SMART" id="SM00636">
    <property type="entry name" value="Glyco_18"/>
    <property type="match status" value="1"/>
</dbReference>
<keyword evidence="2 7" id="KW-0378">Hydrolase</keyword>
<dbReference type="InterPro" id="IPR017853">
    <property type="entry name" value="GH"/>
</dbReference>
<dbReference type="Gene3D" id="3.20.20.80">
    <property type="entry name" value="Glycosidases"/>
    <property type="match status" value="2"/>
</dbReference>
<dbReference type="GO" id="GO:0000272">
    <property type="term" value="P:polysaccharide catabolic process"/>
    <property type="evidence" value="ECO:0007669"/>
    <property type="project" value="UniProtKB-KW"/>
</dbReference>
<dbReference type="InterPro" id="IPR001223">
    <property type="entry name" value="Glyco_hydro18_cat"/>
</dbReference>
<evidence type="ECO:0000259" key="10">
    <source>
        <dbReference type="PROSITE" id="PS51910"/>
    </source>
</evidence>
<dbReference type="GO" id="GO:0006032">
    <property type="term" value="P:chitin catabolic process"/>
    <property type="evidence" value="ECO:0007669"/>
    <property type="project" value="UniProtKB-KW"/>
</dbReference>
<comment type="similarity">
    <text evidence="8">Belongs to the glycosyl hydrolase 18 family.</text>
</comment>
<comment type="caution">
    <text evidence="11">The sequence shown here is derived from an EMBL/GenBank/DDBJ whole genome shotgun (WGS) entry which is preliminary data.</text>
</comment>
<evidence type="ECO:0000313" key="12">
    <source>
        <dbReference type="Proteomes" id="UP000298061"/>
    </source>
</evidence>
<dbReference type="PANTHER" id="PTHR11177">
    <property type="entry name" value="CHITINASE"/>
    <property type="match status" value="1"/>
</dbReference>
<dbReference type="InterPro" id="IPR050314">
    <property type="entry name" value="Glycosyl_Hydrlase_18"/>
</dbReference>
<dbReference type="GO" id="GO:0008061">
    <property type="term" value="F:chitin binding"/>
    <property type="evidence" value="ECO:0007669"/>
    <property type="project" value="InterPro"/>
</dbReference>
<keyword evidence="4" id="KW-0119">Carbohydrate metabolism</keyword>
<evidence type="ECO:0000256" key="1">
    <source>
        <dbReference type="ARBA" id="ARBA00000822"/>
    </source>
</evidence>
<dbReference type="InterPro" id="IPR011583">
    <property type="entry name" value="Chitinase_II/V-like_cat"/>
</dbReference>
<dbReference type="SUPFAM" id="SSF51445">
    <property type="entry name" value="(Trans)glycosidases"/>
    <property type="match status" value="1"/>
</dbReference>
<dbReference type="GO" id="GO:0008843">
    <property type="term" value="F:endochitinase activity"/>
    <property type="evidence" value="ECO:0007669"/>
    <property type="project" value="UniProtKB-EC"/>
</dbReference>